<dbReference type="EMBL" id="KN824306">
    <property type="protein sequence ID" value="KIM26443.1"/>
    <property type="molecule type" value="Genomic_DNA"/>
</dbReference>
<dbReference type="Pfam" id="PF24840">
    <property type="entry name" value="NTF2_SigF"/>
    <property type="match status" value="1"/>
</dbReference>
<dbReference type="Proteomes" id="UP000054097">
    <property type="component" value="Unassembled WGS sequence"/>
</dbReference>
<name>A0A0C2WJC1_SERVB</name>
<dbReference type="PANTHER" id="PTHR35393:SF1">
    <property type="entry name" value="SNOAL-LIKE DOMAIN-CONTAINING PROTEIN"/>
    <property type="match status" value="1"/>
</dbReference>
<dbReference type="PANTHER" id="PTHR35393">
    <property type="entry name" value="CHROMOSOME 1, WHOLE GENOME SHOTGUN SEQUENCE"/>
    <property type="match status" value="1"/>
</dbReference>
<evidence type="ECO:0000259" key="1">
    <source>
        <dbReference type="Pfam" id="PF24840"/>
    </source>
</evidence>
<evidence type="ECO:0000313" key="3">
    <source>
        <dbReference type="Proteomes" id="UP000054097"/>
    </source>
</evidence>
<dbReference type="AlphaFoldDB" id="A0A0C2WJC1"/>
<reference evidence="3" key="2">
    <citation type="submission" date="2015-01" db="EMBL/GenBank/DDBJ databases">
        <title>Evolutionary Origins and Diversification of the Mycorrhizal Mutualists.</title>
        <authorList>
            <consortium name="DOE Joint Genome Institute"/>
            <consortium name="Mycorrhizal Genomics Consortium"/>
            <person name="Kohler A."/>
            <person name="Kuo A."/>
            <person name="Nagy L.G."/>
            <person name="Floudas D."/>
            <person name="Copeland A."/>
            <person name="Barry K.W."/>
            <person name="Cichocki N."/>
            <person name="Veneault-Fourrey C."/>
            <person name="LaButti K."/>
            <person name="Lindquist E.A."/>
            <person name="Lipzen A."/>
            <person name="Lundell T."/>
            <person name="Morin E."/>
            <person name="Murat C."/>
            <person name="Riley R."/>
            <person name="Ohm R."/>
            <person name="Sun H."/>
            <person name="Tunlid A."/>
            <person name="Henrissat B."/>
            <person name="Grigoriev I.V."/>
            <person name="Hibbett D.S."/>
            <person name="Martin F."/>
        </authorList>
    </citation>
    <scope>NUCLEOTIDE SEQUENCE [LARGE SCALE GENOMIC DNA]</scope>
    <source>
        <strain evidence="3">MAFF 305830</strain>
    </source>
</reference>
<dbReference type="HOGENOM" id="CLU_079426_1_0_1"/>
<dbReference type="InterPro" id="IPR057514">
    <property type="entry name" value="NTF2_SigF"/>
</dbReference>
<organism evidence="2 3">
    <name type="scientific">Serendipita vermifera MAFF 305830</name>
    <dbReference type="NCBI Taxonomy" id="933852"/>
    <lineage>
        <taxon>Eukaryota</taxon>
        <taxon>Fungi</taxon>
        <taxon>Dikarya</taxon>
        <taxon>Basidiomycota</taxon>
        <taxon>Agaricomycotina</taxon>
        <taxon>Agaricomycetes</taxon>
        <taxon>Sebacinales</taxon>
        <taxon>Serendipitaceae</taxon>
        <taxon>Serendipita</taxon>
    </lineage>
</organism>
<feature type="domain" description="SigF-like NTF2-like" evidence="1">
    <location>
        <begin position="1"/>
        <end position="142"/>
    </location>
</feature>
<reference evidence="2 3" key="1">
    <citation type="submission" date="2014-04" db="EMBL/GenBank/DDBJ databases">
        <authorList>
            <consortium name="DOE Joint Genome Institute"/>
            <person name="Kuo A."/>
            <person name="Zuccaro A."/>
            <person name="Kohler A."/>
            <person name="Nagy L.G."/>
            <person name="Floudas D."/>
            <person name="Copeland A."/>
            <person name="Barry K.W."/>
            <person name="Cichocki N."/>
            <person name="Veneault-Fourrey C."/>
            <person name="LaButti K."/>
            <person name="Lindquist E.A."/>
            <person name="Lipzen A."/>
            <person name="Lundell T."/>
            <person name="Morin E."/>
            <person name="Murat C."/>
            <person name="Sun H."/>
            <person name="Tunlid A."/>
            <person name="Henrissat B."/>
            <person name="Grigoriev I.V."/>
            <person name="Hibbett D.S."/>
            <person name="Martin F."/>
            <person name="Nordberg H.P."/>
            <person name="Cantor M.N."/>
            <person name="Hua S.X."/>
        </authorList>
    </citation>
    <scope>NUCLEOTIDE SEQUENCE [LARGE SCALE GENOMIC DNA]</scope>
    <source>
        <strain evidence="2 3">MAFF 305830</strain>
    </source>
</reference>
<dbReference type="STRING" id="933852.A0A0C2WJC1"/>
<keyword evidence="3" id="KW-1185">Reference proteome</keyword>
<evidence type="ECO:0000313" key="2">
    <source>
        <dbReference type="EMBL" id="KIM26443.1"/>
    </source>
</evidence>
<feature type="non-terminal residue" evidence="2">
    <location>
        <position position="142"/>
    </location>
</feature>
<sequence length="142" mass="16319">MEDPPRQISEVVTLLATADSPDIQKATVEKFFTQDAGFSHPVCAVNREPGSRDRILGIYQWYRVLSPTITIDVQEVAYNREKNVLYLDITQKFHIRYSPLDPAPARLITKLTLQKHGELHYIALQEDFYHPEDFVALIIPPL</sequence>
<dbReference type="OrthoDB" id="2344312at2759"/>
<accession>A0A0C2WJC1</accession>
<proteinExistence type="predicted"/>
<gene>
    <name evidence="2" type="ORF">M408DRAFT_330607</name>
</gene>
<protein>
    <recommendedName>
        <fullName evidence="1">SigF-like NTF2-like domain-containing protein</fullName>
    </recommendedName>
</protein>